<organism evidence="3 4">
    <name type="scientific">Acetivibrio straminisolvens JCM 21531</name>
    <dbReference type="NCBI Taxonomy" id="1294263"/>
    <lineage>
        <taxon>Bacteria</taxon>
        <taxon>Bacillati</taxon>
        <taxon>Bacillota</taxon>
        <taxon>Clostridia</taxon>
        <taxon>Eubacteriales</taxon>
        <taxon>Oscillospiraceae</taxon>
        <taxon>Acetivibrio</taxon>
    </lineage>
</organism>
<dbReference type="Pfam" id="PF13508">
    <property type="entry name" value="Acetyltransf_7"/>
    <property type="match status" value="1"/>
</dbReference>
<dbReference type="CDD" id="cd04301">
    <property type="entry name" value="NAT_SF"/>
    <property type="match status" value="1"/>
</dbReference>
<evidence type="ECO:0000256" key="1">
    <source>
        <dbReference type="ARBA" id="ARBA00022679"/>
    </source>
</evidence>
<evidence type="ECO:0000313" key="4">
    <source>
        <dbReference type="Proteomes" id="UP000019109"/>
    </source>
</evidence>
<dbReference type="SUPFAM" id="SSF55729">
    <property type="entry name" value="Acyl-CoA N-acyltransferases (Nat)"/>
    <property type="match status" value="1"/>
</dbReference>
<keyword evidence="1" id="KW-0808">Transferase</keyword>
<dbReference type="EMBL" id="BAVR01000051">
    <property type="protein sequence ID" value="GAE89944.1"/>
    <property type="molecule type" value="Genomic_DNA"/>
</dbReference>
<reference evidence="3" key="1">
    <citation type="journal article" date="2014" name="Genome Announc.">
        <title>Draft Genome Sequence of Clostridium straminisolvens Strain JCM 21531T, Isolated from a Cellulose-Degrading Bacterial Community.</title>
        <authorList>
            <person name="Yuki M."/>
            <person name="Oshima K."/>
            <person name="Suda W."/>
            <person name="Sakamoto M."/>
            <person name="Kitamura K."/>
            <person name="Iida T."/>
            <person name="Hattori M."/>
            <person name="Ohkuma M."/>
        </authorList>
    </citation>
    <scope>NUCLEOTIDE SEQUENCE [LARGE SCALE GENOMIC DNA]</scope>
    <source>
        <strain evidence="3">JCM 21531</strain>
    </source>
</reference>
<dbReference type="InterPro" id="IPR000182">
    <property type="entry name" value="GNAT_dom"/>
</dbReference>
<keyword evidence="4" id="KW-1185">Reference proteome</keyword>
<dbReference type="InterPro" id="IPR016181">
    <property type="entry name" value="Acyl_CoA_acyltransferase"/>
</dbReference>
<dbReference type="AlphaFoldDB" id="W4VB34"/>
<protein>
    <recommendedName>
        <fullName evidence="2">N-acetyltransferase domain-containing protein</fullName>
    </recommendedName>
</protein>
<dbReference type="RefSeq" id="WP_243467646.1">
    <property type="nucleotide sequence ID" value="NZ_BAVR01000051.1"/>
</dbReference>
<feature type="domain" description="N-acetyltransferase" evidence="2">
    <location>
        <begin position="1"/>
        <end position="106"/>
    </location>
</feature>
<dbReference type="PROSITE" id="PS51186">
    <property type="entry name" value="GNAT"/>
    <property type="match status" value="1"/>
</dbReference>
<gene>
    <name evidence="3" type="ORF">JCM21531_3518</name>
</gene>
<sequence>MENIKKAIDEEFFLVIECDGEIVGTGAIYEGEIKRMFVLPEFQGRGYGSLLLDVLERKVEYDGYTLGMLSSSLPAYTFYERNGYIPLVFEQIETQNGNVLCFHRMSKIV</sequence>
<dbReference type="Proteomes" id="UP000019109">
    <property type="component" value="Unassembled WGS sequence"/>
</dbReference>
<evidence type="ECO:0000259" key="2">
    <source>
        <dbReference type="PROSITE" id="PS51186"/>
    </source>
</evidence>
<evidence type="ECO:0000313" key="3">
    <source>
        <dbReference type="EMBL" id="GAE89944.1"/>
    </source>
</evidence>
<dbReference type="STRING" id="1294263.JCM21531_3518"/>
<accession>W4VB34</accession>
<name>W4VB34_9FIRM</name>
<proteinExistence type="predicted"/>
<dbReference type="GO" id="GO:0008080">
    <property type="term" value="F:N-acetyltransferase activity"/>
    <property type="evidence" value="ECO:0007669"/>
    <property type="project" value="InterPro"/>
</dbReference>
<dbReference type="PANTHER" id="PTHR13947">
    <property type="entry name" value="GNAT FAMILY N-ACETYLTRANSFERASE"/>
    <property type="match status" value="1"/>
</dbReference>
<dbReference type="InterPro" id="IPR050769">
    <property type="entry name" value="NAT_camello-type"/>
</dbReference>
<dbReference type="PANTHER" id="PTHR13947:SF37">
    <property type="entry name" value="LD18367P"/>
    <property type="match status" value="1"/>
</dbReference>
<comment type="caution">
    <text evidence="3">The sequence shown here is derived from an EMBL/GenBank/DDBJ whole genome shotgun (WGS) entry which is preliminary data.</text>
</comment>
<dbReference type="Gene3D" id="3.40.630.30">
    <property type="match status" value="1"/>
</dbReference>